<feature type="compositionally biased region" description="Polar residues" evidence="1">
    <location>
        <begin position="416"/>
        <end position="433"/>
    </location>
</feature>
<proteinExistence type="predicted"/>
<dbReference type="VEuPathDB" id="TriTrypDB:ECC02_007386"/>
<feature type="region of interest" description="Disordered" evidence="1">
    <location>
        <begin position="47"/>
        <end position="111"/>
    </location>
</feature>
<reference evidence="2 3" key="1">
    <citation type="journal article" date="2019" name="Genome Biol. Evol.">
        <title>Nanopore Sequencing Significantly Improves Genome Assembly of the Protozoan Parasite Trypanosoma cruzi.</title>
        <authorList>
            <person name="Diaz-Viraque F."/>
            <person name="Pita S."/>
            <person name="Greif G."/>
            <person name="de Souza R.C.M."/>
            <person name="Iraola G."/>
            <person name="Robello C."/>
        </authorList>
    </citation>
    <scope>NUCLEOTIDE SEQUENCE [LARGE SCALE GENOMIC DNA]</scope>
    <source>
        <strain evidence="2 3">Berenice</strain>
    </source>
</reference>
<dbReference type="Pfam" id="PF05623">
    <property type="entry name" value="DUF789"/>
    <property type="match status" value="1"/>
</dbReference>
<organism evidence="2 3">
    <name type="scientific">Trypanosoma cruzi</name>
    <dbReference type="NCBI Taxonomy" id="5693"/>
    <lineage>
        <taxon>Eukaryota</taxon>
        <taxon>Discoba</taxon>
        <taxon>Euglenozoa</taxon>
        <taxon>Kinetoplastea</taxon>
        <taxon>Metakinetoplastina</taxon>
        <taxon>Trypanosomatida</taxon>
        <taxon>Trypanosomatidae</taxon>
        <taxon>Trypanosoma</taxon>
        <taxon>Schizotrypanum</taxon>
    </lineage>
</organism>
<dbReference type="VEuPathDB" id="TriTrypDB:BCY84_12104"/>
<gene>
    <name evidence="2" type="ORF">ECC02_007386</name>
</gene>
<evidence type="ECO:0000256" key="1">
    <source>
        <dbReference type="SAM" id="MobiDB-lite"/>
    </source>
</evidence>
<dbReference type="Proteomes" id="UP000583944">
    <property type="component" value="Unassembled WGS sequence"/>
</dbReference>
<feature type="region of interest" description="Disordered" evidence="1">
    <location>
        <begin position="938"/>
        <end position="959"/>
    </location>
</feature>
<feature type="compositionally biased region" description="Basic and acidic residues" evidence="1">
    <location>
        <begin position="350"/>
        <end position="373"/>
    </location>
</feature>
<protein>
    <submittedName>
        <fullName evidence="2">Uncharacterized protein</fullName>
    </submittedName>
</protein>
<feature type="region of interest" description="Disordered" evidence="1">
    <location>
        <begin position="331"/>
        <end position="443"/>
    </location>
</feature>
<feature type="compositionally biased region" description="Basic residues" evidence="1">
    <location>
        <begin position="290"/>
        <end position="301"/>
    </location>
</feature>
<comment type="caution">
    <text evidence="2">The sequence shown here is derived from an EMBL/GenBank/DDBJ whole genome shotgun (WGS) entry which is preliminary data.</text>
</comment>
<feature type="compositionally biased region" description="Low complexity" evidence="1">
    <location>
        <begin position="944"/>
        <end position="956"/>
    </location>
</feature>
<feature type="region of interest" description="Disordered" evidence="1">
    <location>
        <begin position="290"/>
        <end position="319"/>
    </location>
</feature>
<feature type="compositionally biased region" description="Pro residues" evidence="1">
    <location>
        <begin position="94"/>
        <end position="103"/>
    </location>
</feature>
<feature type="compositionally biased region" description="Polar residues" evidence="1">
    <location>
        <begin position="310"/>
        <end position="319"/>
    </location>
</feature>
<feature type="compositionally biased region" description="Polar residues" evidence="1">
    <location>
        <begin position="1133"/>
        <end position="1162"/>
    </location>
</feature>
<dbReference type="EMBL" id="JABDHM010000066">
    <property type="protein sequence ID" value="KAF5219648.1"/>
    <property type="molecule type" value="Genomic_DNA"/>
</dbReference>
<evidence type="ECO:0000313" key="2">
    <source>
        <dbReference type="EMBL" id="KAF5219648.1"/>
    </source>
</evidence>
<evidence type="ECO:0000313" key="3">
    <source>
        <dbReference type="Proteomes" id="UP000583944"/>
    </source>
</evidence>
<dbReference type="InterPro" id="IPR008507">
    <property type="entry name" value="DUF789"/>
</dbReference>
<sequence>MRANACEGEMASLPLASHAPVGCDFYSRINSVSHQCVAVAGYGRGENSKNAETRHGNKLHGAAPLLRESGQPQRTTEKQLRWMQPAASSEMYSLPPPPPPPPVNSSKTPPATAMAAAPTASLVPVVSRSEAAQQGRVNSICCYGSLKTWPSSGVIAKDCGRGTQQVQEVRNMKSSTNDTPTQWPNSCSHDAAGGSMYPYGYSSIPVAPFSYFSCGAFGQPIPQAWSSGSMYYGASAHSAVAAAAAVSGHQYNYQHNQHNYYHHHHHYCNQNSQPYYQNQSQHHYAQHQYMFHHHHHQKKQQIQKQQQQQNTGMDPSLSTVCDLANSITEKNGVPTTEALKPVRHAAPATPDKEEEKEEGGREETSSLPRDHAAEGPPLSDGSEPCSPKIVHEHQPLVESDSTTSRRCRRDHAGGHIQTSTTRFDDVNGSSSVKSGWGPGAGRGEAVTFTSSENILGFIPSFSRISVTPLQNTADTTRRASLPSYHDAIMTQRGQGNQSFIPQKTCCTNGLISEPKEDLSILRTAPHKRENNPKSSVGIPQEPLEHEEEIRASESAEGVLGNGWQRNMAEGHPRGEPFEANQISPVFASTDSMRALHHQYHHCYSQQQQQQHKHHYHDSFLLQSQTLSTGSLNAYGASTAHQRSRSFNAMTPNSASFQCPSTTQASGVNRINANNRIPLNGASITMDSCGGGAAAAAAGSQQTTMPDLMRQNSLPLNNSVLAPLGSKGEGYADGESASNAILRGTPINSATVCQNILQAPLYEHCGAQEVLFEERDTELPFDSSSYGNIVSFIYAVSPVVEMDQELEWVSPFSGVTVPPGQEEVGGDAPPQTYREPSISLANIWKALDFPFACRIPFAEPASLAPMRPPQKHVVYVPFFSGFRLRFLEKSATYAKLKSIHQSTDVTSSIASHPGTAKRTTHMQSSFYDGGFAANLEVSAEEKNRSNSGSSSVAPTSSTLHGATQENMEEVSHDAEIGLLTWGATERPDQRSLLLEQVHELAASNERYSVLLSANTTELDNQSWFAVLWQPVYDQCHTAKHGCGSFIVYYALRPPRHVAGNRASSVVTMMNGDWMSPVFRCDREGVHWEMWTSNISTPMSLPLSSLVSPSPCEGNNDNAMRAVCMPLLEKAPFASTGSSGETQTVMETSSASMGSHDTKFSPSGRSCAKASANEVFRNSQHVFFSPPSEKGSTYHGTVRIPVVGIIPSRCRADVWFLPCPRLNSPESNAGRNPNNSGTSSLRRYRAPLFLLTAALQLMSWNALEGFCRQAMRKKGLYAVDKNLDASQDEVEVSLTRLRGDTTTTTTSTVSASSTSIGARLFLTRTQKIPSGKRLLVEGARGYRHYRESANADAGMTSTTPVVGQESIDHNGSPISSPTAAGTDVSAIVEGLPDFYQWVQFDGPLLNYAERYA</sequence>
<accession>A0A7J6Y0J9</accession>
<feature type="region of interest" description="Disordered" evidence="1">
    <location>
        <begin position="1133"/>
        <end position="1164"/>
    </location>
</feature>
<name>A0A7J6Y0J9_TRYCR</name>